<accession>A0A9X3A075</accession>
<dbReference type="EMBL" id="JANYMP010000003">
    <property type="protein sequence ID" value="MCS7476683.1"/>
    <property type="molecule type" value="Genomic_DNA"/>
</dbReference>
<dbReference type="Proteomes" id="UP001141259">
    <property type="component" value="Unassembled WGS sequence"/>
</dbReference>
<name>A0A9X3A075_9PSEU</name>
<evidence type="ECO:0000313" key="2">
    <source>
        <dbReference type="Proteomes" id="UP001141259"/>
    </source>
</evidence>
<comment type="caution">
    <text evidence="1">The sequence shown here is derived from an EMBL/GenBank/DDBJ whole genome shotgun (WGS) entry which is preliminary data.</text>
</comment>
<dbReference type="InterPro" id="IPR049709">
    <property type="entry name" value="IniB-like_N"/>
</dbReference>
<evidence type="ECO:0000313" key="1">
    <source>
        <dbReference type="EMBL" id="MCS7476683.1"/>
    </source>
</evidence>
<gene>
    <name evidence="1" type="ORF">NZH93_07445</name>
</gene>
<proteinExistence type="predicted"/>
<reference evidence="1" key="1">
    <citation type="submission" date="2022-08" db="EMBL/GenBank/DDBJ databases">
        <authorList>
            <person name="Tistechok S."/>
            <person name="Samborskyy M."/>
            <person name="Roman I."/>
        </authorList>
    </citation>
    <scope>NUCLEOTIDE SEQUENCE</scope>
    <source>
        <strain evidence="1">DSM 103496</strain>
    </source>
</reference>
<protein>
    <submittedName>
        <fullName evidence="1">IniB N-terminal domain-containing protein</fullName>
    </submittedName>
</protein>
<organism evidence="1 2">
    <name type="scientific">Umezawaea endophytica</name>
    <dbReference type="NCBI Taxonomy" id="1654476"/>
    <lineage>
        <taxon>Bacteria</taxon>
        <taxon>Bacillati</taxon>
        <taxon>Actinomycetota</taxon>
        <taxon>Actinomycetes</taxon>
        <taxon>Pseudonocardiales</taxon>
        <taxon>Pseudonocardiaceae</taxon>
        <taxon>Umezawaea</taxon>
    </lineage>
</organism>
<keyword evidence="2" id="KW-1185">Reference proteome</keyword>
<dbReference type="AlphaFoldDB" id="A0A9X3A075"/>
<dbReference type="RefSeq" id="WP_259622199.1">
    <property type="nucleotide sequence ID" value="NZ_JANYMP010000003.1"/>
</dbReference>
<dbReference type="NCBIfam" id="NF038175">
    <property type="entry name" value="IniB_NTERM"/>
    <property type="match status" value="1"/>
</dbReference>
<sequence length="216" mass="21826">MDTFETLQDFALNLLNDQQAFSAFQLDPETALGAAGLGDVSALDVQEILPLVLDYAPTQGLGDLDSAFSSLPLLDDSPISGVAGQVQDLTGNLSAVTDLGQGLDADVLGGTLDGVGDLGVQNQVGHLVGDLTSGASVLDTTNLDTTVKDITTGDLSGVTDNAVHLTDVAQVGDLLGEVGNVGDITSGVSGVGDITQVVDLDHVDVGGILSGNDFSF</sequence>